<dbReference type="AlphaFoldDB" id="A0A2M9R777"/>
<gene>
    <name evidence="1" type="ORF">CDL10_08850</name>
</gene>
<sequence length="133" mass="15118">MRAYISVSPDYRKKLSKEFIALGMALSGANTDAYIFTDKHQCQEDGEQEYLAHAMQQIDASNFVITEATHPSVLSCIELSYAKARKKPIVYIQHTEAKVEKLMAALGNFHILYESPKDLFDQMTEFLKNVLPQ</sequence>
<proteinExistence type="predicted"/>
<evidence type="ECO:0008006" key="3">
    <source>
        <dbReference type="Google" id="ProtNLM"/>
    </source>
</evidence>
<keyword evidence="2" id="KW-1185">Reference proteome</keyword>
<dbReference type="Gene3D" id="3.40.50.450">
    <property type="match status" value="1"/>
</dbReference>
<evidence type="ECO:0000313" key="2">
    <source>
        <dbReference type="Proteomes" id="UP000231960"/>
    </source>
</evidence>
<protein>
    <recommendedName>
        <fullName evidence="3">Nucleoside 2-deoxyribosyltransferase</fullName>
    </recommendedName>
</protein>
<dbReference type="RefSeq" id="WP_100678194.1">
    <property type="nucleotide sequence ID" value="NZ_JAJUJS010000002.1"/>
</dbReference>
<organism evidence="1 2">
    <name type="scientific">Avrilella dinanensis</name>
    <dbReference type="NCBI Taxonomy" id="2008672"/>
    <lineage>
        <taxon>Bacteria</taxon>
        <taxon>Pseudomonadati</taxon>
        <taxon>Bacteroidota</taxon>
        <taxon>Flavobacteriia</taxon>
        <taxon>Flavobacteriales</taxon>
        <taxon>Flavobacteriaceae</taxon>
        <taxon>Avrilella</taxon>
    </lineage>
</organism>
<comment type="caution">
    <text evidence="1">The sequence shown here is derived from an EMBL/GenBank/DDBJ whole genome shotgun (WGS) entry which is preliminary data.</text>
</comment>
<dbReference type="Proteomes" id="UP000231960">
    <property type="component" value="Unassembled WGS sequence"/>
</dbReference>
<dbReference type="EMBL" id="NIPO01000001">
    <property type="protein sequence ID" value="PJR04635.1"/>
    <property type="molecule type" value="Genomic_DNA"/>
</dbReference>
<reference evidence="1 2" key="1">
    <citation type="submission" date="2017-06" db="EMBL/GenBank/DDBJ databases">
        <title>Description of Avrilella dinanensis gen. nov. sp. nov.</title>
        <authorList>
            <person name="Leyer C."/>
            <person name="Sassi M."/>
            <person name="Minet J."/>
            <person name="Kayal S."/>
            <person name="Cattoir V."/>
        </authorList>
    </citation>
    <scope>NUCLEOTIDE SEQUENCE [LARGE SCALE GENOMIC DNA]</scope>
    <source>
        <strain evidence="1 2">UR159</strain>
    </source>
</reference>
<accession>A0A2M9R777</accession>
<evidence type="ECO:0000313" key="1">
    <source>
        <dbReference type="EMBL" id="PJR04635.1"/>
    </source>
</evidence>
<dbReference type="OrthoDB" id="7064119at2"/>
<name>A0A2M9R777_9FLAO</name>